<accession>A0A1Y5NU36</accession>
<reference evidence="2" key="1">
    <citation type="submission" date="2016-03" db="EMBL/GenBank/DDBJ databases">
        <authorList>
            <person name="Ploux O."/>
        </authorList>
    </citation>
    <scope>NUCLEOTIDE SEQUENCE</scope>
    <source>
        <strain evidence="2">UC1</strain>
    </source>
</reference>
<feature type="compositionally biased region" description="Polar residues" evidence="1">
    <location>
        <begin position="48"/>
        <end position="72"/>
    </location>
</feature>
<dbReference type="EMBL" id="FLQR01000001">
    <property type="protein sequence ID" value="SBS69922.1"/>
    <property type="molecule type" value="Genomic_DNA"/>
</dbReference>
<organism evidence="2">
    <name type="scientific">uncultured Microbacterium sp</name>
    <dbReference type="NCBI Taxonomy" id="191216"/>
    <lineage>
        <taxon>Bacteria</taxon>
        <taxon>Bacillati</taxon>
        <taxon>Actinomycetota</taxon>
        <taxon>Actinomycetes</taxon>
        <taxon>Micrococcales</taxon>
        <taxon>Microbacteriaceae</taxon>
        <taxon>Microbacterium</taxon>
        <taxon>environmental samples</taxon>
    </lineage>
</organism>
<protein>
    <submittedName>
        <fullName evidence="2">Uncharacterized protein</fullName>
    </submittedName>
</protein>
<feature type="compositionally biased region" description="Low complexity" evidence="1">
    <location>
        <begin position="73"/>
        <end position="85"/>
    </location>
</feature>
<gene>
    <name evidence="2" type="ORF">MIPYR_10103</name>
</gene>
<name>A0A1Y5NU36_9MICO</name>
<feature type="region of interest" description="Disordered" evidence="1">
    <location>
        <begin position="118"/>
        <end position="137"/>
    </location>
</feature>
<evidence type="ECO:0000313" key="2">
    <source>
        <dbReference type="EMBL" id="SBS69922.1"/>
    </source>
</evidence>
<dbReference type="AlphaFoldDB" id="A0A1Y5NU36"/>
<evidence type="ECO:0000256" key="1">
    <source>
        <dbReference type="SAM" id="MobiDB-lite"/>
    </source>
</evidence>
<feature type="region of interest" description="Disordered" evidence="1">
    <location>
        <begin position="26"/>
        <end position="102"/>
    </location>
</feature>
<sequence length="173" mass="17958">MKELSASCACWSRSADRSSARCGALRSPCRSTPSCSSSCATPASSRAGQGSTGSARAMSSSRWTARTKASNCPSRWRPTSSSWTRASGSERPPLRAPSLSVTREAGVHNPACVTYSLPSGSLGESNGEKPATGPPHELPHRLVVRVVTPVHLCLTLITDEPACERGGAGGTFG</sequence>
<proteinExistence type="predicted"/>
<feature type="compositionally biased region" description="Low complexity" evidence="1">
    <location>
        <begin position="26"/>
        <end position="47"/>
    </location>
</feature>